<feature type="transmembrane region" description="Helical" evidence="17">
    <location>
        <begin position="179"/>
        <end position="198"/>
    </location>
</feature>
<keyword evidence="13" id="KW-1208">Phospholipid metabolism</keyword>
<evidence type="ECO:0000256" key="16">
    <source>
        <dbReference type="RuleBase" id="RU003750"/>
    </source>
</evidence>
<dbReference type="InterPro" id="IPR050324">
    <property type="entry name" value="CDP-alcohol_PTase-I"/>
</dbReference>
<comment type="similarity">
    <text evidence="3 16">Belongs to the CDP-alcohol phosphatidyltransferase class-I family.</text>
</comment>
<keyword evidence="19" id="KW-1185">Reference proteome</keyword>
<evidence type="ECO:0000256" key="2">
    <source>
        <dbReference type="ARBA" id="ARBA00005042"/>
    </source>
</evidence>
<protein>
    <recommendedName>
        <fullName evidence="5 15">CDP-diacylglycerol--glycerol-3-phosphate 3-phosphatidyltransferase</fullName>
        <ecNumber evidence="4 15">2.7.8.5</ecNumber>
    </recommendedName>
</protein>
<dbReference type="EC" id="2.7.8.5" evidence="4 15"/>
<evidence type="ECO:0000256" key="17">
    <source>
        <dbReference type="SAM" id="Phobius"/>
    </source>
</evidence>
<keyword evidence="12" id="KW-0594">Phospholipid biosynthesis</keyword>
<keyword evidence="7 16" id="KW-0808">Transferase</keyword>
<keyword evidence="10" id="KW-0443">Lipid metabolism</keyword>
<dbReference type="InterPro" id="IPR000462">
    <property type="entry name" value="CDP-OH_P_trans"/>
</dbReference>
<sequence>MSEPTTTASASVLNVPNQLTLARIVLSLALFGFLIAGWYKVALVLFVVTAGTDWLDGYWARKYSQITQLGRVMDPFADKLFICGTFVLLSAVPRLTEGFLPSGIPAWMTVVVVGRELLVTSLRAFVEGQGGDFSAKWIGKWKMGLQCLAAIWSMVQLTYVDQAENTWQTVPPAWMTQGLTAVAWAMVALTLYSGVTYVRAAAGRFQGK</sequence>
<dbReference type="EMBL" id="CP042913">
    <property type="protein sequence ID" value="QEG34122.1"/>
    <property type="molecule type" value="Genomic_DNA"/>
</dbReference>
<dbReference type="GO" id="GO:0046474">
    <property type="term" value="P:glycerophospholipid biosynthetic process"/>
    <property type="evidence" value="ECO:0007669"/>
    <property type="project" value="TreeGrafter"/>
</dbReference>
<comment type="subcellular location">
    <subcellularLocation>
        <location evidence="1">Membrane</location>
        <topology evidence="1">Multi-pass membrane protein</topology>
    </subcellularLocation>
</comment>
<evidence type="ECO:0000256" key="3">
    <source>
        <dbReference type="ARBA" id="ARBA00010441"/>
    </source>
</evidence>
<accession>A0A5B9Q9M9</accession>
<dbReference type="PANTHER" id="PTHR14269">
    <property type="entry name" value="CDP-DIACYLGLYCEROL--GLYCEROL-3-PHOSPHATE 3-PHOSPHATIDYLTRANSFERASE-RELATED"/>
    <property type="match status" value="1"/>
</dbReference>
<dbReference type="GO" id="GO:0008444">
    <property type="term" value="F:CDP-diacylglycerol-glycerol-3-phosphate 3-phosphatidyltransferase activity"/>
    <property type="evidence" value="ECO:0007669"/>
    <property type="project" value="UniProtKB-UniRule"/>
</dbReference>
<evidence type="ECO:0000256" key="10">
    <source>
        <dbReference type="ARBA" id="ARBA00023098"/>
    </source>
</evidence>
<keyword evidence="9 17" id="KW-1133">Transmembrane helix</keyword>
<comment type="catalytic activity">
    <reaction evidence="14">
        <text>a CDP-1,2-diacyl-sn-glycerol + sn-glycerol 3-phosphate = a 1,2-diacyl-sn-glycero-3-phospho-(1'-sn-glycero-3'-phosphate) + CMP + H(+)</text>
        <dbReference type="Rhea" id="RHEA:12593"/>
        <dbReference type="ChEBI" id="CHEBI:15378"/>
        <dbReference type="ChEBI" id="CHEBI:57597"/>
        <dbReference type="ChEBI" id="CHEBI:58332"/>
        <dbReference type="ChEBI" id="CHEBI:60110"/>
        <dbReference type="ChEBI" id="CHEBI:60377"/>
        <dbReference type="EC" id="2.7.8.5"/>
    </reaction>
</comment>
<dbReference type="KEGG" id="bgok:Pr1d_13940"/>
<dbReference type="InterPro" id="IPR048254">
    <property type="entry name" value="CDP_ALCOHOL_P_TRANSF_CS"/>
</dbReference>
<evidence type="ECO:0000256" key="4">
    <source>
        <dbReference type="ARBA" id="ARBA00013170"/>
    </source>
</evidence>
<dbReference type="InterPro" id="IPR043130">
    <property type="entry name" value="CDP-OH_PTrfase_TM_dom"/>
</dbReference>
<comment type="pathway">
    <text evidence="2">Phospholipid metabolism; phosphatidylglycerol biosynthesis; phosphatidylglycerol from CDP-diacylglycerol: step 1/2.</text>
</comment>
<dbReference type="NCBIfam" id="TIGR00560">
    <property type="entry name" value="pgsA"/>
    <property type="match status" value="1"/>
</dbReference>
<evidence type="ECO:0000256" key="14">
    <source>
        <dbReference type="ARBA" id="ARBA00048586"/>
    </source>
</evidence>
<dbReference type="OrthoDB" id="9796672at2"/>
<evidence type="ECO:0000256" key="8">
    <source>
        <dbReference type="ARBA" id="ARBA00022692"/>
    </source>
</evidence>
<dbReference type="PANTHER" id="PTHR14269:SF62">
    <property type="entry name" value="CDP-DIACYLGLYCEROL--GLYCEROL-3-PHOSPHATE 3-PHOSPHATIDYLTRANSFERASE 1, CHLOROPLASTIC"/>
    <property type="match status" value="1"/>
</dbReference>
<keyword evidence="6" id="KW-0444">Lipid biosynthesis</keyword>
<evidence type="ECO:0000256" key="1">
    <source>
        <dbReference type="ARBA" id="ARBA00004141"/>
    </source>
</evidence>
<dbReference type="PIRSF" id="PIRSF000847">
    <property type="entry name" value="Phos_ph_gly_syn"/>
    <property type="match status" value="1"/>
</dbReference>
<keyword evidence="8 17" id="KW-0812">Transmembrane</keyword>
<feature type="transmembrane region" description="Helical" evidence="17">
    <location>
        <begin position="24"/>
        <end position="55"/>
    </location>
</feature>
<gene>
    <name evidence="18" type="primary">pgsA</name>
    <name evidence="18" type="ORF">Pr1d_13940</name>
</gene>
<evidence type="ECO:0000256" key="12">
    <source>
        <dbReference type="ARBA" id="ARBA00023209"/>
    </source>
</evidence>
<dbReference type="GO" id="GO:0016020">
    <property type="term" value="C:membrane"/>
    <property type="evidence" value="ECO:0007669"/>
    <property type="project" value="UniProtKB-SubCell"/>
</dbReference>
<evidence type="ECO:0000313" key="18">
    <source>
        <dbReference type="EMBL" id="QEG34122.1"/>
    </source>
</evidence>
<evidence type="ECO:0000256" key="7">
    <source>
        <dbReference type="ARBA" id="ARBA00022679"/>
    </source>
</evidence>
<evidence type="ECO:0000256" key="6">
    <source>
        <dbReference type="ARBA" id="ARBA00022516"/>
    </source>
</evidence>
<dbReference type="PROSITE" id="PS00379">
    <property type="entry name" value="CDP_ALCOHOL_P_TRANSF"/>
    <property type="match status" value="1"/>
</dbReference>
<dbReference type="RefSeq" id="WP_148072810.1">
    <property type="nucleotide sequence ID" value="NZ_CP042913.1"/>
</dbReference>
<dbReference type="Proteomes" id="UP000323917">
    <property type="component" value="Chromosome"/>
</dbReference>
<evidence type="ECO:0000256" key="15">
    <source>
        <dbReference type="NCBIfam" id="TIGR00560"/>
    </source>
</evidence>
<evidence type="ECO:0000256" key="11">
    <source>
        <dbReference type="ARBA" id="ARBA00023136"/>
    </source>
</evidence>
<name>A0A5B9Q9M9_9BACT</name>
<evidence type="ECO:0000256" key="9">
    <source>
        <dbReference type="ARBA" id="ARBA00022989"/>
    </source>
</evidence>
<evidence type="ECO:0000256" key="13">
    <source>
        <dbReference type="ARBA" id="ARBA00023264"/>
    </source>
</evidence>
<proteinExistence type="inferred from homology"/>
<dbReference type="InterPro" id="IPR004570">
    <property type="entry name" value="Phosphatidylglycerol_P_synth"/>
</dbReference>
<dbReference type="AlphaFoldDB" id="A0A5B9Q9M9"/>
<dbReference type="Pfam" id="PF01066">
    <property type="entry name" value="CDP-OH_P_transf"/>
    <property type="match status" value="1"/>
</dbReference>
<organism evidence="18 19">
    <name type="scientific">Bythopirellula goksoeyrii</name>
    <dbReference type="NCBI Taxonomy" id="1400387"/>
    <lineage>
        <taxon>Bacteria</taxon>
        <taxon>Pseudomonadati</taxon>
        <taxon>Planctomycetota</taxon>
        <taxon>Planctomycetia</taxon>
        <taxon>Pirellulales</taxon>
        <taxon>Lacipirellulaceae</taxon>
        <taxon>Bythopirellula</taxon>
    </lineage>
</organism>
<evidence type="ECO:0000313" key="19">
    <source>
        <dbReference type="Proteomes" id="UP000323917"/>
    </source>
</evidence>
<dbReference type="Gene3D" id="1.20.120.1760">
    <property type="match status" value="1"/>
</dbReference>
<reference evidence="18 19" key="1">
    <citation type="submission" date="2019-08" db="EMBL/GenBank/DDBJ databases">
        <title>Deep-cultivation of Planctomycetes and their phenomic and genomic characterization uncovers novel biology.</title>
        <authorList>
            <person name="Wiegand S."/>
            <person name="Jogler M."/>
            <person name="Boedeker C."/>
            <person name="Pinto D."/>
            <person name="Vollmers J."/>
            <person name="Rivas-Marin E."/>
            <person name="Kohn T."/>
            <person name="Peeters S.H."/>
            <person name="Heuer A."/>
            <person name="Rast P."/>
            <person name="Oberbeckmann S."/>
            <person name="Bunk B."/>
            <person name="Jeske O."/>
            <person name="Meyerdierks A."/>
            <person name="Storesund J.E."/>
            <person name="Kallscheuer N."/>
            <person name="Luecker S."/>
            <person name="Lage O.M."/>
            <person name="Pohl T."/>
            <person name="Merkel B.J."/>
            <person name="Hornburger P."/>
            <person name="Mueller R.-W."/>
            <person name="Bruemmer F."/>
            <person name="Labrenz M."/>
            <person name="Spormann A.M."/>
            <person name="Op den Camp H."/>
            <person name="Overmann J."/>
            <person name="Amann R."/>
            <person name="Jetten M.S.M."/>
            <person name="Mascher T."/>
            <person name="Medema M.H."/>
            <person name="Devos D.P."/>
            <person name="Kaster A.-K."/>
            <person name="Ovreas L."/>
            <person name="Rohde M."/>
            <person name="Galperin M.Y."/>
            <person name="Jogler C."/>
        </authorList>
    </citation>
    <scope>NUCLEOTIDE SEQUENCE [LARGE SCALE GENOMIC DNA]</scope>
    <source>
        <strain evidence="18 19">Pr1d</strain>
    </source>
</reference>
<evidence type="ECO:0000256" key="5">
    <source>
        <dbReference type="ARBA" id="ARBA00014944"/>
    </source>
</evidence>
<keyword evidence="11 17" id="KW-0472">Membrane</keyword>